<dbReference type="EMBL" id="BAAAJK010000053">
    <property type="protein sequence ID" value="GAA1401484.1"/>
    <property type="molecule type" value="Genomic_DNA"/>
</dbReference>
<evidence type="ECO:0000313" key="4">
    <source>
        <dbReference type="Proteomes" id="UP001501414"/>
    </source>
</evidence>
<feature type="domain" description="DUF1707" evidence="2">
    <location>
        <begin position="6"/>
        <end position="57"/>
    </location>
</feature>
<gene>
    <name evidence="3" type="ORF">GCM10009613_59900</name>
</gene>
<proteinExistence type="predicted"/>
<feature type="compositionally biased region" description="Low complexity" evidence="1">
    <location>
        <begin position="64"/>
        <end position="73"/>
    </location>
</feature>
<keyword evidence="4" id="KW-1185">Reference proteome</keyword>
<dbReference type="PANTHER" id="PTHR40763:SF5">
    <property type="entry name" value="MEMBRANE PROTEIN"/>
    <property type="match status" value="1"/>
</dbReference>
<feature type="region of interest" description="Disordered" evidence="1">
    <location>
        <begin position="49"/>
        <end position="73"/>
    </location>
</feature>
<dbReference type="Proteomes" id="UP001501414">
    <property type="component" value="Unassembled WGS sequence"/>
</dbReference>
<reference evidence="4" key="1">
    <citation type="journal article" date="2019" name="Int. J. Syst. Evol. Microbiol.">
        <title>The Global Catalogue of Microorganisms (GCM) 10K type strain sequencing project: providing services to taxonomists for standard genome sequencing and annotation.</title>
        <authorList>
            <consortium name="The Broad Institute Genomics Platform"/>
            <consortium name="The Broad Institute Genome Sequencing Center for Infectious Disease"/>
            <person name="Wu L."/>
            <person name="Ma J."/>
        </authorList>
    </citation>
    <scope>NUCLEOTIDE SEQUENCE [LARGE SCALE GENOMIC DNA]</scope>
    <source>
        <strain evidence="4">JCM 11896</strain>
    </source>
</reference>
<evidence type="ECO:0000256" key="1">
    <source>
        <dbReference type="SAM" id="MobiDB-lite"/>
    </source>
</evidence>
<protein>
    <recommendedName>
        <fullName evidence="2">DUF1707 domain-containing protein</fullName>
    </recommendedName>
</protein>
<accession>A0ABP4IXV2</accession>
<sequence>MGDDYRIGDAERRAVDDRLQRAHGEGRLTLEEYEERSAKAWAARHRSELAGLTDDLPPDDRAPATRAGAAPATSRAREIGLEWARTAGGTLTTIALVAAALWGGSHLLGGDDGTVVFGSRTVGVAEDRDRVELGVLFGSVRVVVPDDARVTVGGWKVFGSVDCETACATTGGQPVRVDVSGAFGSTEILTRSEAVADPDDDDD</sequence>
<organism evidence="3 4">
    <name type="scientific">Pseudonocardia kongjuensis</name>
    <dbReference type="NCBI Taxonomy" id="102227"/>
    <lineage>
        <taxon>Bacteria</taxon>
        <taxon>Bacillati</taxon>
        <taxon>Actinomycetota</taxon>
        <taxon>Actinomycetes</taxon>
        <taxon>Pseudonocardiales</taxon>
        <taxon>Pseudonocardiaceae</taxon>
        <taxon>Pseudonocardia</taxon>
    </lineage>
</organism>
<dbReference type="InterPro" id="IPR012551">
    <property type="entry name" value="DUF1707_SHOCT-like"/>
</dbReference>
<dbReference type="RefSeq" id="WP_344029040.1">
    <property type="nucleotide sequence ID" value="NZ_BAAAJK010000053.1"/>
</dbReference>
<dbReference type="PANTHER" id="PTHR40763">
    <property type="entry name" value="MEMBRANE PROTEIN-RELATED"/>
    <property type="match status" value="1"/>
</dbReference>
<evidence type="ECO:0000313" key="3">
    <source>
        <dbReference type="EMBL" id="GAA1401484.1"/>
    </source>
</evidence>
<name>A0ABP4IXV2_9PSEU</name>
<evidence type="ECO:0000259" key="2">
    <source>
        <dbReference type="Pfam" id="PF08044"/>
    </source>
</evidence>
<comment type="caution">
    <text evidence="3">The sequence shown here is derived from an EMBL/GenBank/DDBJ whole genome shotgun (WGS) entry which is preliminary data.</text>
</comment>
<dbReference type="Pfam" id="PF08044">
    <property type="entry name" value="DUF1707"/>
    <property type="match status" value="1"/>
</dbReference>